<dbReference type="EMBL" id="CAJVCH010025197">
    <property type="protein sequence ID" value="CAG7698139.1"/>
    <property type="molecule type" value="Genomic_DNA"/>
</dbReference>
<dbReference type="Proteomes" id="UP000708208">
    <property type="component" value="Unassembled WGS sequence"/>
</dbReference>
<sequence>EDPEIAWDKNMLWQRSKPCLRIFLEPFILS</sequence>
<comment type="caution">
    <text evidence="1">The sequence shown here is derived from an EMBL/GenBank/DDBJ whole genome shotgun (WGS) entry which is preliminary data.</text>
</comment>
<dbReference type="AlphaFoldDB" id="A0A8J2J6P9"/>
<accession>A0A8J2J6P9</accession>
<feature type="non-terminal residue" evidence="1">
    <location>
        <position position="1"/>
    </location>
</feature>
<keyword evidence="2" id="KW-1185">Reference proteome</keyword>
<name>A0A8J2J6P9_9HEXA</name>
<proteinExistence type="predicted"/>
<evidence type="ECO:0000313" key="2">
    <source>
        <dbReference type="Proteomes" id="UP000708208"/>
    </source>
</evidence>
<organism evidence="1 2">
    <name type="scientific">Allacma fusca</name>
    <dbReference type="NCBI Taxonomy" id="39272"/>
    <lineage>
        <taxon>Eukaryota</taxon>
        <taxon>Metazoa</taxon>
        <taxon>Ecdysozoa</taxon>
        <taxon>Arthropoda</taxon>
        <taxon>Hexapoda</taxon>
        <taxon>Collembola</taxon>
        <taxon>Symphypleona</taxon>
        <taxon>Sminthuridae</taxon>
        <taxon>Allacma</taxon>
    </lineage>
</organism>
<evidence type="ECO:0000313" key="1">
    <source>
        <dbReference type="EMBL" id="CAG7698139.1"/>
    </source>
</evidence>
<reference evidence="1" key="1">
    <citation type="submission" date="2021-06" db="EMBL/GenBank/DDBJ databases">
        <authorList>
            <person name="Hodson N. C."/>
            <person name="Mongue J. A."/>
            <person name="Jaron S. K."/>
        </authorList>
    </citation>
    <scope>NUCLEOTIDE SEQUENCE</scope>
</reference>
<protein>
    <submittedName>
        <fullName evidence="1">Uncharacterized protein</fullName>
    </submittedName>
</protein>
<gene>
    <name evidence="1" type="ORF">AFUS01_LOCUS4070</name>
</gene>